<evidence type="ECO:0008006" key="4">
    <source>
        <dbReference type="Google" id="ProtNLM"/>
    </source>
</evidence>
<protein>
    <recommendedName>
        <fullName evidence="4">DUF1254 domain-containing protein</fullName>
    </recommendedName>
</protein>
<evidence type="ECO:0000313" key="3">
    <source>
        <dbReference type="Proteomes" id="UP000002033"/>
    </source>
</evidence>
<dbReference type="AlphaFoldDB" id="D8JVM6"/>
<keyword evidence="1" id="KW-1133">Transmembrane helix</keyword>
<name>D8JVM6_HYPDA</name>
<keyword evidence="1" id="KW-0812">Transmembrane</keyword>
<organism evidence="2 3">
    <name type="scientific">Hyphomicrobium denitrificans (strain ATCC 51888 / DSM 1869 / NCIMB 11706 / TK 0415)</name>
    <dbReference type="NCBI Taxonomy" id="582899"/>
    <lineage>
        <taxon>Bacteria</taxon>
        <taxon>Pseudomonadati</taxon>
        <taxon>Pseudomonadota</taxon>
        <taxon>Alphaproteobacteria</taxon>
        <taxon>Hyphomicrobiales</taxon>
        <taxon>Hyphomicrobiaceae</taxon>
        <taxon>Hyphomicrobium</taxon>
    </lineage>
</organism>
<proteinExistence type="predicted"/>
<feature type="transmembrane region" description="Helical" evidence="1">
    <location>
        <begin position="12"/>
        <end position="31"/>
    </location>
</feature>
<keyword evidence="3" id="KW-1185">Reference proteome</keyword>
<evidence type="ECO:0000313" key="2">
    <source>
        <dbReference type="EMBL" id="ADJ22915.1"/>
    </source>
</evidence>
<accession>D8JVM6</accession>
<dbReference type="OrthoDB" id="1346484at2"/>
<dbReference type="eggNOG" id="COG5436">
    <property type="taxonomic scope" value="Bacteria"/>
</dbReference>
<dbReference type="KEGG" id="hdn:Hden_1101"/>
<dbReference type="Proteomes" id="UP000002033">
    <property type="component" value="Chromosome"/>
</dbReference>
<dbReference type="RefSeq" id="WP_013215130.1">
    <property type="nucleotide sequence ID" value="NC_014313.1"/>
</dbReference>
<evidence type="ECO:0000256" key="1">
    <source>
        <dbReference type="SAM" id="Phobius"/>
    </source>
</evidence>
<gene>
    <name evidence="2" type="ordered locus">Hden_1101</name>
</gene>
<dbReference type="EMBL" id="CP002083">
    <property type="protein sequence ID" value="ADJ22915.1"/>
    <property type="molecule type" value="Genomic_DNA"/>
</dbReference>
<sequence length="185" mass="20337">MNLFKRIDWRLLVIFVLVAVIVHIVATFLAVNDQRGTAYARLANVLPHNTMTIVGPVDTQQALLPYLSPDARYAFCPFDTADRAMRVHALLPDLGWTVGVYAPDGTNLYFAAASSERETTINLSIIPADDRFLGLSSEAPQTGDTDQTIAAPKGFIVVRAPDRGDPYRTETQSVLEKASCSVRRT</sequence>
<reference evidence="3" key="1">
    <citation type="journal article" date="2011" name="J. Bacteriol.">
        <title>Genome sequences of eight morphologically diverse alphaproteobacteria.</title>
        <authorList>
            <consortium name="US DOE Joint Genome Institute"/>
            <person name="Brown P.J."/>
            <person name="Kysela D.T."/>
            <person name="Buechlein A."/>
            <person name="Hemmerich C."/>
            <person name="Brun Y.V."/>
        </authorList>
    </citation>
    <scope>NUCLEOTIDE SEQUENCE [LARGE SCALE GENOMIC DNA]</scope>
    <source>
        <strain evidence="3">ATCC 51888 / DSM 1869 / NCIB 11706 / TK 0415</strain>
    </source>
</reference>
<keyword evidence="1" id="KW-0472">Membrane</keyword>
<dbReference type="STRING" id="582899.Hden_1101"/>
<dbReference type="HOGENOM" id="CLU_113999_0_0_5"/>